<evidence type="ECO:0000313" key="3">
    <source>
        <dbReference type="Proteomes" id="UP000077266"/>
    </source>
</evidence>
<proteinExistence type="predicted"/>
<feature type="domain" description="F-box" evidence="1">
    <location>
        <begin position="75"/>
        <end position="108"/>
    </location>
</feature>
<keyword evidence="3" id="KW-1185">Reference proteome</keyword>
<dbReference type="InParanoid" id="A0A165LZU1"/>
<dbReference type="InterPro" id="IPR001810">
    <property type="entry name" value="F-box_dom"/>
</dbReference>
<name>A0A165LZU1_EXIGL</name>
<dbReference type="AlphaFoldDB" id="A0A165LZU1"/>
<dbReference type="Gene3D" id="1.20.1280.50">
    <property type="match status" value="1"/>
</dbReference>
<dbReference type="Pfam" id="PF00646">
    <property type="entry name" value="F-box"/>
    <property type="match status" value="1"/>
</dbReference>
<evidence type="ECO:0000259" key="1">
    <source>
        <dbReference type="Pfam" id="PF00646"/>
    </source>
</evidence>
<accession>A0A165LZU1</accession>
<protein>
    <recommendedName>
        <fullName evidence="1">F-box domain-containing protein</fullName>
    </recommendedName>
</protein>
<gene>
    <name evidence="2" type="ORF">EXIGLDRAFT_727641</name>
</gene>
<dbReference type="Proteomes" id="UP000077266">
    <property type="component" value="Unassembled WGS sequence"/>
</dbReference>
<reference evidence="2 3" key="1">
    <citation type="journal article" date="2016" name="Mol. Biol. Evol.">
        <title>Comparative Genomics of Early-Diverging Mushroom-Forming Fungi Provides Insights into the Origins of Lignocellulose Decay Capabilities.</title>
        <authorList>
            <person name="Nagy L.G."/>
            <person name="Riley R."/>
            <person name="Tritt A."/>
            <person name="Adam C."/>
            <person name="Daum C."/>
            <person name="Floudas D."/>
            <person name="Sun H."/>
            <person name="Yadav J.S."/>
            <person name="Pangilinan J."/>
            <person name="Larsson K.H."/>
            <person name="Matsuura K."/>
            <person name="Barry K."/>
            <person name="Labutti K."/>
            <person name="Kuo R."/>
            <person name="Ohm R.A."/>
            <person name="Bhattacharya S.S."/>
            <person name="Shirouzu T."/>
            <person name="Yoshinaga Y."/>
            <person name="Martin F.M."/>
            <person name="Grigoriev I.V."/>
            <person name="Hibbett D.S."/>
        </authorList>
    </citation>
    <scope>NUCLEOTIDE SEQUENCE [LARGE SCALE GENOMIC DNA]</scope>
    <source>
        <strain evidence="2 3">HHB12029</strain>
    </source>
</reference>
<sequence>MAQRPRLPPEYATALRKSILDACAAASKVLRTSVSTDADKGDDGGAAAISLVLETVWDALQEYARQNNGAHSPASRLPPEILCSIFALLSFADRVQTSHVYHPWRNASLAFPARLWAMIPPTTRLDIMSSLLDRTAALAIPVDLMGVHLKDPQRVVPICELAKLHMPHIRTLRLHIDEFAPAQSRAITSLLHTPAPVLRHFALTDGQTRGTFPFESGFFCGHAPMLEQLELGASCTQHLLSFVASNAPIRSISMQGVTMRPSDPVWRFLRQVNSSTFTELEFWTLPGESRSSDKIQLPRALTRLGIHLRGAADLATLDMERITAISSVRVAPFASVNRTRLHAAEIAPFLPQNGYHLGDMTVILRRGHGRATLMDIQIVTQSLQESDSRPGRRTRTFLQVGSPTFFSLPVWDSTFGMVTSLTLYIPENLNEWPKLDAGPCSNVEHLTLTYAVWEEGHPLTELADARMAFPRLRTLALQAPICSRPPILDAYALAAVVPSLQSTAAKLEVLSLHGVSVWPSCEVLRDVAVDVRVEDEGLILFPDLWEEN</sequence>
<evidence type="ECO:0000313" key="2">
    <source>
        <dbReference type="EMBL" id="KZV98562.1"/>
    </source>
</evidence>
<dbReference type="SUPFAM" id="SSF81383">
    <property type="entry name" value="F-box domain"/>
    <property type="match status" value="1"/>
</dbReference>
<organism evidence="2 3">
    <name type="scientific">Exidia glandulosa HHB12029</name>
    <dbReference type="NCBI Taxonomy" id="1314781"/>
    <lineage>
        <taxon>Eukaryota</taxon>
        <taxon>Fungi</taxon>
        <taxon>Dikarya</taxon>
        <taxon>Basidiomycota</taxon>
        <taxon>Agaricomycotina</taxon>
        <taxon>Agaricomycetes</taxon>
        <taxon>Auriculariales</taxon>
        <taxon>Exidiaceae</taxon>
        <taxon>Exidia</taxon>
    </lineage>
</organism>
<dbReference type="OrthoDB" id="3269400at2759"/>
<dbReference type="EMBL" id="KV425917">
    <property type="protein sequence ID" value="KZV98562.1"/>
    <property type="molecule type" value="Genomic_DNA"/>
</dbReference>
<dbReference type="InterPro" id="IPR036047">
    <property type="entry name" value="F-box-like_dom_sf"/>
</dbReference>